<keyword evidence="4 7" id="KW-0812">Transmembrane</keyword>
<keyword evidence="3" id="KW-1003">Cell membrane</keyword>
<comment type="subcellular location">
    <subcellularLocation>
        <location evidence="1">Cell membrane</location>
        <topology evidence="1">Multi-pass membrane protein</topology>
    </subcellularLocation>
</comment>
<evidence type="ECO:0000256" key="5">
    <source>
        <dbReference type="ARBA" id="ARBA00022989"/>
    </source>
</evidence>
<keyword evidence="5 7" id="KW-1133">Transmembrane helix</keyword>
<evidence type="ECO:0000259" key="8">
    <source>
        <dbReference type="Pfam" id="PF02687"/>
    </source>
</evidence>
<evidence type="ECO:0000256" key="3">
    <source>
        <dbReference type="ARBA" id="ARBA00022475"/>
    </source>
</evidence>
<dbReference type="InterPro" id="IPR025857">
    <property type="entry name" value="MacB_PCD"/>
</dbReference>
<evidence type="ECO:0000313" key="10">
    <source>
        <dbReference type="EMBL" id="GBF35062.1"/>
    </source>
</evidence>
<dbReference type="EMBL" id="BFAV01000157">
    <property type="protein sequence ID" value="GBF35062.1"/>
    <property type="molecule type" value="Genomic_DNA"/>
</dbReference>
<keyword evidence="11" id="KW-1185">Reference proteome</keyword>
<evidence type="ECO:0000256" key="7">
    <source>
        <dbReference type="SAM" id="Phobius"/>
    </source>
</evidence>
<dbReference type="AlphaFoldDB" id="A0A2L2XG09"/>
<feature type="transmembrane region" description="Helical" evidence="7">
    <location>
        <begin position="660"/>
        <end position="682"/>
    </location>
</feature>
<feature type="transmembrane region" description="Helical" evidence="7">
    <location>
        <begin position="20"/>
        <end position="43"/>
    </location>
</feature>
<dbReference type="Pfam" id="PF12704">
    <property type="entry name" value="MacB_PCD"/>
    <property type="match status" value="1"/>
</dbReference>
<dbReference type="OrthoDB" id="5137249at2"/>
<sequence>MKALNKKLWRTIKSTKGQFLAVAAVVAVGISVYIAMSTAYLNLERSKEQLYRNYNFADYYFHVIKAPEQVTRQIEELPGVTAATGRIQKDVPILKEDVQRATARIISYPLPLEGEVNRFKLLSGRIFQEYPPGGGIEILAEPQYAAANNLTFNDKINIVAEEREVPLTLAGTAISPEFIYPIKDAASLLPDPRSFAIILMPQSQAQQILNLTGQINQVAVKLAPGADQEKIADQIESILEPYGNLASYPRKQQISNAMLQGELDSLQASSKFLPAIFLGIAVAIQFVMLGRMIKAQRMQIGVMKALGYNNLQIMLHYTGYAQVVALSGALLGSLLGLLLASAISQAYAQYFNLPETIGGVNARAIFLGFALSIGVGTLAGLFAARTVTVINPAESMRPEPPKGFGKIFIENWTWLWRKLSPTWKMSIRSAVRNKIRFGVSLLGVTFAVGMLVVAVFSNDSVDYMIDRHYFQEQHYDLLVRFSAPVKDGELLNIYRLEGVLKGEPVFEIPARITYHGRTEENLLTGVPPDLTLKKISGQREETLIPGDEGLLISQRTARKLGVKPGDTVTVETLLGIGPSRRAQIMVTGINSQMIGESSYLSINLANRILQERRLASGVMLSIQPGTEKSIEGRLNDMTEIASISSRQKELDNFNKNLESMIYSISIMIFFALVLGFAIVYNSSIISFAERKRELASLRVVGFSSAEVSGLLLEETLLQTVAGVALGLPFGLFMAKSYVQAISTDLFTMPVVVYPLTYFLSALGGTLFIITAHLLASRGVKKLDLVDVLKNRD</sequence>
<feature type="transmembrane region" description="Helical" evidence="7">
    <location>
        <begin position="364"/>
        <end position="387"/>
    </location>
</feature>
<dbReference type="InterPro" id="IPR003838">
    <property type="entry name" value="ABC3_permease_C"/>
</dbReference>
<organism evidence="10 11">
    <name type="scientific">Desulfocucumis palustris</name>
    <dbReference type="NCBI Taxonomy" id="1898651"/>
    <lineage>
        <taxon>Bacteria</taxon>
        <taxon>Bacillati</taxon>
        <taxon>Bacillota</taxon>
        <taxon>Clostridia</taxon>
        <taxon>Eubacteriales</taxon>
        <taxon>Desulfocucumaceae</taxon>
        <taxon>Desulfocucumis</taxon>
    </lineage>
</organism>
<feature type="transmembrane region" description="Helical" evidence="7">
    <location>
        <begin position="272"/>
        <end position="293"/>
    </location>
</feature>
<evidence type="ECO:0000313" key="11">
    <source>
        <dbReference type="Proteomes" id="UP000239549"/>
    </source>
</evidence>
<evidence type="ECO:0000256" key="4">
    <source>
        <dbReference type="ARBA" id="ARBA00022692"/>
    </source>
</evidence>
<name>A0A2L2XG09_9FIRM</name>
<proteinExistence type="inferred from homology"/>
<dbReference type="Proteomes" id="UP000239549">
    <property type="component" value="Unassembled WGS sequence"/>
</dbReference>
<dbReference type="InterPro" id="IPR051447">
    <property type="entry name" value="Lipoprotein-release_system"/>
</dbReference>
<dbReference type="GO" id="GO:0098797">
    <property type="term" value="C:plasma membrane protein complex"/>
    <property type="evidence" value="ECO:0007669"/>
    <property type="project" value="TreeGrafter"/>
</dbReference>
<feature type="transmembrane region" description="Helical" evidence="7">
    <location>
        <begin position="435"/>
        <end position="456"/>
    </location>
</feature>
<feature type="domain" description="ABC3 transporter permease C-terminal" evidence="8">
    <location>
        <begin position="272"/>
        <end position="392"/>
    </location>
</feature>
<dbReference type="RefSeq" id="WP_104373195.1">
    <property type="nucleotide sequence ID" value="NZ_BFAV01000157.1"/>
</dbReference>
<evidence type="ECO:0000259" key="9">
    <source>
        <dbReference type="Pfam" id="PF12704"/>
    </source>
</evidence>
<dbReference type="Pfam" id="PF02687">
    <property type="entry name" value="FtsX"/>
    <property type="match status" value="2"/>
</dbReference>
<feature type="transmembrane region" description="Helical" evidence="7">
    <location>
        <begin position="750"/>
        <end position="775"/>
    </location>
</feature>
<comment type="similarity">
    <text evidence="2">Belongs to the ABC-4 integral membrane protein family. LolC/E subfamily.</text>
</comment>
<comment type="caution">
    <text evidence="10">The sequence shown here is derived from an EMBL/GenBank/DDBJ whole genome shotgun (WGS) entry which is preliminary data.</text>
</comment>
<protein>
    <submittedName>
        <fullName evidence="10">ABC-type antimicrobial peptide transport system</fullName>
    </submittedName>
</protein>
<gene>
    <name evidence="10" type="ORF">DCCM_4185</name>
</gene>
<reference evidence="11" key="1">
    <citation type="submission" date="2018-02" db="EMBL/GenBank/DDBJ databases">
        <title>Genome sequence of Desulfocucumis palustris strain NAW-5.</title>
        <authorList>
            <person name="Watanabe M."/>
            <person name="Kojima H."/>
            <person name="Fukui M."/>
        </authorList>
    </citation>
    <scope>NUCLEOTIDE SEQUENCE [LARGE SCALE GENOMIC DNA]</scope>
    <source>
        <strain evidence="11">NAW-5</strain>
    </source>
</reference>
<dbReference type="GO" id="GO:0044874">
    <property type="term" value="P:lipoprotein localization to outer membrane"/>
    <property type="evidence" value="ECO:0007669"/>
    <property type="project" value="TreeGrafter"/>
</dbReference>
<dbReference type="PANTHER" id="PTHR30489:SF0">
    <property type="entry name" value="LIPOPROTEIN-RELEASING SYSTEM TRANSMEMBRANE PROTEIN LOLE"/>
    <property type="match status" value="1"/>
</dbReference>
<dbReference type="PANTHER" id="PTHR30489">
    <property type="entry name" value="LIPOPROTEIN-RELEASING SYSTEM TRANSMEMBRANE PROTEIN LOLE"/>
    <property type="match status" value="1"/>
</dbReference>
<evidence type="ECO:0000256" key="2">
    <source>
        <dbReference type="ARBA" id="ARBA00005236"/>
    </source>
</evidence>
<evidence type="ECO:0000256" key="1">
    <source>
        <dbReference type="ARBA" id="ARBA00004651"/>
    </source>
</evidence>
<accession>A0A2L2XG09</accession>
<keyword evidence="6 7" id="KW-0472">Membrane</keyword>
<feature type="transmembrane region" description="Helical" evidence="7">
    <location>
        <begin position="314"/>
        <end position="344"/>
    </location>
</feature>
<evidence type="ECO:0000256" key="6">
    <source>
        <dbReference type="ARBA" id="ARBA00023136"/>
    </source>
</evidence>
<feature type="domain" description="MacB-like periplasmic core" evidence="9">
    <location>
        <begin position="20"/>
        <end position="237"/>
    </location>
</feature>
<feature type="domain" description="ABC3 transporter permease C-terminal" evidence="8">
    <location>
        <begin position="666"/>
        <end position="782"/>
    </location>
</feature>
<feature type="transmembrane region" description="Helical" evidence="7">
    <location>
        <begin position="718"/>
        <end position="738"/>
    </location>
</feature>